<gene>
    <name evidence="2" type="ORF">DCHRY22_LOCUS11370</name>
</gene>
<comment type="caution">
    <text evidence="2">The sequence shown here is derived from an EMBL/GenBank/DDBJ whole genome shotgun (WGS) entry which is preliminary data.</text>
</comment>
<evidence type="ECO:0000313" key="3">
    <source>
        <dbReference type="Proteomes" id="UP000789524"/>
    </source>
</evidence>
<proteinExistence type="predicted"/>
<keyword evidence="1" id="KW-0732">Signal</keyword>
<name>A0A8J2R270_9NEOP</name>
<reference evidence="2" key="1">
    <citation type="submission" date="2021-09" db="EMBL/GenBank/DDBJ databases">
        <authorList>
            <person name="Martin H S."/>
        </authorList>
    </citation>
    <scope>NUCLEOTIDE SEQUENCE</scope>
</reference>
<keyword evidence="3" id="KW-1185">Reference proteome</keyword>
<accession>A0A8J2R270</accession>
<dbReference type="EMBL" id="CAKASE010000074">
    <property type="protein sequence ID" value="CAG9575485.1"/>
    <property type="molecule type" value="Genomic_DNA"/>
</dbReference>
<feature type="signal peptide" evidence="1">
    <location>
        <begin position="1"/>
        <end position="19"/>
    </location>
</feature>
<dbReference type="Proteomes" id="UP000789524">
    <property type="component" value="Unassembled WGS sequence"/>
</dbReference>
<feature type="chain" id="PRO_5035173810" evidence="1">
    <location>
        <begin position="20"/>
        <end position="97"/>
    </location>
</feature>
<protein>
    <submittedName>
        <fullName evidence="2">(African queen) hypothetical protein</fullName>
    </submittedName>
</protein>
<organism evidence="2 3">
    <name type="scientific">Danaus chrysippus</name>
    <name type="common">African queen</name>
    <dbReference type="NCBI Taxonomy" id="151541"/>
    <lineage>
        <taxon>Eukaryota</taxon>
        <taxon>Metazoa</taxon>
        <taxon>Ecdysozoa</taxon>
        <taxon>Arthropoda</taxon>
        <taxon>Hexapoda</taxon>
        <taxon>Insecta</taxon>
        <taxon>Pterygota</taxon>
        <taxon>Neoptera</taxon>
        <taxon>Endopterygota</taxon>
        <taxon>Lepidoptera</taxon>
        <taxon>Glossata</taxon>
        <taxon>Ditrysia</taxon>
        <taxon>Papilionoidea</taxon>
        <taxon>Nymphalidae</taxon>
        <taxon>Danainae</taxon>
        <taxon>Danaini</taxon>
        <taxon>Danaina</taxon>
        <taxon>Danaus</taxon>
        <taxon>Anosia</taxon>
    </lineage>
</organism>
<evidence type="ECO:0000256" key="1">
    <source>
        <dbReference type="SAM" id="SignalP"/>
    </source>
</evidence>
<dbReference type="AlphaFoldDB" id="A0A8J2R270"/>
<evidence type="ECO:0000313" key="2">
    <source>
        <dbReference type="EMBL" id="CAG9575485.1"/>
    </source>
</evidence>
<dbReference type="OrthoDB" id="7411943at2759"/>
<sequence length="97" mass="10766">MNKILLFVLVICLCKGLDAFCSKRCGEPWTRGLCETCSSAPCSTCPNYDCGCSRNFETSCDCGDPECECLKARVRFPDVEYPMSILEMKPYFSGCCA</sequence>